<dbReference type="RefSeq" id="WP_386448529.1">
    <property type="nucleotide sequence ID" value="NZ_JBHSFH010000007.1"/>
</dbReference>
<dbReference type="EMBL" id="JBHSFH010000007">
    <property type="protein sequence ID" value="MFC4495549.1"/>
    <property type="molecule type" value="Genomic_DNA"/>
</dbReference>
<keyword evidence="2" id="KW-1185">Reference proteome</keyword>
<accession>A0ABV9A959</accession>
<name>A0ABV9A959_9ACTN</name>
<sequence>MPEFDWFAAPRTPRKASVVVREALLPMLMWPSVSVTRRVDEKLTVVDRFVVEAALALAPMRVEDVEEVTAIPREAVVRIAGRLVGLGVLRASGPDYHAVEEAARSALNGYAVPRYHTTTVGFLYLPDSDELIACLRGAGRPDPPLLDRVEPTSQKPTPRRVRGLTLAGLITDRMREGTVVGLPDDIVDAVERETAVPEAGPVYRTRGHVRSHGESAMLVLDVMDPSGRKKLKDVVVPAPRQAQHWMDLTGLAPDAALPWQEQGGDVTAVPSSPTRWSFTLDSNAAEAAMGRGIALNRPTGLSIGHPDCAVGVTVDFSPADAAARWVFALDQAVRELAEIPPASLDTGMLPAAASRAVQAHGMPEESLTSAHIEEHLWDEGHFRHVYALRAAKDFAYD</sequence>
<comment type="caution">
    <text evidence="1">The sequence shown here is derived from an EMBL/GenBank/DDBJ whole genome shotgun (WGS) entry which is preliminary data.</text>
</comment>
<evidence type="ECO:0000313" key="2">
    <source>
        <dbReference type="Proteomes" id="UP001595997"/>
    </source>
</evidence>
<reference evidence="2" key="1">
    <citation type="journal article" date="2019" name="Int. J. Syst. Evol. Microbiol.">
        <title>The Global Catalogue of Microorganisms (GCM) 10K type strain sequencing project: providing services to taxonomists for standard genome sequencing and annotation.</title>
        <authorList>
            <consortium name="The Broad Institute Genomics Platform"/>
            <consortium name="The Broad Institute Genome Sequencing Center for Infectious Disease"/>
            <person name="Wu L."/>
            <person name="Ma J."/>
        </authorList>
    </citation>
    <scope>NUCLEOTIDE SEQUENCE [LARGE SCALE GENOMIC DNA]</scope>
    <source>
        <strain evidence="2">CGMCC 4.7357</strain>
    </source>
</reference>
<gene>
    <name evidence="1" type="ORF">ACFPA8_15565</name>
</gene>
<organism evidence="1 2">
    <name type="scientific">Streptomyces ovatisporus</name>
    <dbReference type="NCBI Taxonomy" id="1128682"/>
    <lineage>
        <taxon>Bacteria</taxon>
        <taxon>Bacillati</taxon>
        <taxon>Actinomycetota</taxon>
        <taxon>Actinomycetes</taxon>
        <taxon>Kitasatosporales</taxon>
        <taxon>Streptomycetaceae</taxon>
        <taxon>Streptomyces</taxon>
    </lineage>
</organism>
<evidence type="ECO:0000313" key="1">
    <source>
        <dbReference type="EMBL" id="MFC4495549.1"/>
    </source>
</evidence>
<dbReference type="Proteomes" id="UP001595997">
    <property type="component" value="Unassembled WGS sequence"/>
</dbReference>
<proteinExistence type="predicted"/>
<protein>
    <submittedName>
        <fullName evidence="1">Uncharacterized protein</fullName>
    </submittedName>
</protein>